<feature type="domain" description="VQ" evidence="2">
    <location>
        <begin position="66"/>
        <end position="86"/>
    </location>
</feature>
<keyword evidence="4" id="KW-1185">Reference proteome</keyword>
<dbReference type="Proteomes" id="UP000653305">
    <property type="component" value="Unassembled WGS sequence"/>
</dbReference>
<gene>
    <name evidence="3" type="ORF">PHJA_002137600</name>
</gene>
<dbReference type="InterPro" id="IPR039610">
    <property type="entry name" value="VQ29"/>
</dbReference>
<dbReference type="PANTHER" id="PTHR34794:SF1">
    <property type="entry name" value="OS10G0101800 PROTEIN"/>
    <property type="match status" value="1"/>
</dbReference>
<dbReference type="AlphaFoldDB" id="A0A830CXX8"/>
<feature type="compositionally biased region" description="Low complexity" evidence="1">
    <location>
        <begin position="1"/>
        <end position="23"/>
    </location>
</feature>
<accession>A0A830CXX8</accession>
<feature type="region of interest" description="Disordered" evidence="1">
    <location>
        <begin position="1"/>
        <end position="69"/>
    </location>
</feature>
<dbReference type="PANTHER" id="PTHR34794">
    <property type="entry name" value="EXPRESSED PROTEIN"/>
    <property type="match status" value="1"/>
</dbReference>
<evidence type="ECO:0000259" key="2">
    <source>
        <dbReference type="Pfam" id="PF05678"/>
    </source>
</evidence>
<organism evidence="3 4">
    <name type="scientific">Phtheirospermum japonicum</name>
    <dbReference type="NCBI Taxonomy" id="374723"/>
    <lineage>
        <taxon>Eukaryota</taxon>
        <taxon>Viridiplantae</taxon>
        <taxon>Streptophyta</taxon>
        <taxon>Embryophyta</taxon>
        <taxon>Tracheophyta</taxon>
        <taxon>Spermatophyta</taxon>
        <taxon>Magnoliopsida</taxon>
        <taxon>eudicotyledons</taxon>
        <taxon>Gunneridae</taxon>
        <taxon>Pentapetalae</taxon>
        <taxon>asterids</taxon>
        <taxon>lamiids</taxon>
        <taxon>Lamiales</taxon>
        <taxon>Orobanchaceae</taxon>
        <taxon>Orobanchaceae incertae sedis</taxon>
        <taxon>Phtheirospermum</taxon>
    </lineage>
</organism>
<dbReference type="Pfam" id="PF05678">
    <property type="entry name" value="VQ"/>
    <property type="match status" value="1"/>
</dbReference>
<sequence>MESYHSYTSSNNSDSFSSSSSSFQYQHALDKTVRAPPPHHSVRKSPAKSTITKKPMNAPLPPTRGPKIYKVDPVDFREVVQKLTGAAEFQTMRLQEAAPPPLSLAPPQAGKSGAGYGAISSPLGFSLSPSSLAWCSSFISSPRAISSLEPSASL</sequence>
<dbReference type="OrthoDB" id="689462at2759"/>
<comment type="caution">
    <text evidence="3">The sequence shown here is derived from an EMBL/GenBank/DDBJ whole genome shotgun (WGS) entry which is preliminary data.</text>
</comment>
<evidence type="ECO:0000256" key="1">
    <source>
        <dbReference type="SAM" id="MobiDB-lite"/>
    </source>
</evidence>
<reference evidence="3" key="1">
    <citation type="submission" date="2020-07" db="EMBL/GenBank/DDBJ databases">
        <title>Ethylene signaling mediates host invasion by parasitic plants.</title>
        <authorList>
            <person name="Yoshida S."/>
        </authorList>
    </citation>
    <scope>NUCLEOTIDE SEQUENCE</scope>
    <source>
        <strain evidence="3">Okayama</strain>
    </source>
</reference>
<dbReference type="EMBL" id="BMAC01000598">
    <property type="protein sequence ID" value="GFP99935.1"/>
    <property type="molecule type" value="Genomic_DNA"/>
</dbReference>
<name>A0A830CXX8_9LAMI</name>
<dbReference type="InterPro" id="IPR008889">
    <property type="entry name" value="VQ"/>
</dbReference>
<protein>
    <recommendedName>
        <fullName evidence="2">VQ domain-containing protein</fullName>
    </recommendedName>
</protein>
<proteinExistence type="predicted"/>
<evidence type="ECO:0000313" key="4">
    <source>
        <dbReference type="Proteomes" id="UP000653305"/>
    </source>
</evidence>
<evidence type="ECO:0000313" key="3">
    <source>
        <dbReference type="EMBL" id="GFP99935.1"/>
    </source>
</evidence>